<evidence type="ECO:0000313" key="2">
    <source>
        <dbReference type="EMBL" id="NOJ78214.1"/>
    </source>
</evidence>
<feature type="compositionally biased region" description="Low complexity" evidence="1">
    <location>
        <begin position="373"/>
        <end position="383"/>
    </location>
</feature>
<accession>A0A7Y4IFH4</accession>
<dbReference type="Proteomes" id="UP000533080">
    <property type="component" value="Unassembled WGS sequence"/>
</dbReference>
<reference evidence="2 3" key="1">
    <citation type="submission" date="2020-05" db="EMBL/GenBank/DDBJ databases">
        <authorList>
            <person name="Whitworth D."/>
        </authorList>
    </citation>
    <scope>NUCLEOTIDE SEQUENCE [LARGE SCALE GENOMIC DNA]</scope>
    <source>
        <strain evidence="2 3">AM005</strain>
    </source>
</reference>
<proteinExistence type="predicted"/>
<feature type="region of interest" description="Disordered" evidence="1">
    <location>
        <begin position="373"/>
        <end position="402"/>
    </location>
</feature>
<organism evidence="2 3">
    <name type="scientific">Myxococcus xanthus</name>
    <dbReference type="NCBI Taxonomy" id="34"/>
    <lineage>
        <taxon>Bacteria</taxon>
        <taxon>Pseudomonadati</taxon>
        <taxon>Myxococcota</taxon>
        <taxon>Myxococcia</taxon>
        <taxon>Myxococcales</taxon>
        <taxon>Cystobacterineae</taxon>
        <taxon>Myxococcaceae</taxon>
        <taxon>Myxococcus</taxon>
    </lineage>
</organism>
<dbReference type="RefSeq" id="WP_171440648.1">
    <property type="nucleotide sequence ID" value="NZ_JABFNT010000018.1"/>
</dbReference>
<evidence type="ECO:0000256" key="1">
    <source>
        <dbReference type="SAM" id="MobiDB-lite"/>
    </source>
</evidence>
<comment type="caution">
    <text evidence="2">The sequence shown here is derived from an EMBL/GenBank/DDBJ whole genome shotgun (WGS) entry which is preliminary data.</text>
</comment>
<dbReference type="AlphaFoldDB" id="A0A7Y4IFH4"/>
<evidence type="ECO:0000313" key="3">
    <source>
        <dbReference type="Proteomes" id="UP000533080"/>
    </source>
</evidence>
<sequence>MSSTSSDPRSLLDALRSGAPLPAFPAEAVESARALAHDVSQASLARVEALPEPLALAVLEAAVSAGNTVLPEALASSSVKPLVKAAKKALYQLRSRGVAVAGPARAAPAEPPPAAAPEALNALASAVTGDGERALVLARVLRGAGVEVAQMQLSDERGVVALQLGDRNRATWRKLVKDGLAHGGIVELPPEEAAALLAEAAGANLRTRTPFPEGLDVVLRHFGVQPQQSPTALPPPEPEDLRRAQEADVLHDTVELASWLPPEPDVRALVQKMDEVVHSPLSLSDVQRQEQLQAAVLGVARDFFTPEVRQRYALRLWRMADYFERSSRPREADIARAEARRLFHGAQEPFSRFAERLFEKVLALVAAAGARAGARPGADTGPAEAAPAPTLERRSPGGLIIP</sequence>
<dbReference type="EMBL" id="JABFNT010000018">
    <property type="protein sequence ID" value="NOJ78214.1"/>
    <property type="molecule type" value="Genomic_DNA"/>
</dbReference>
<protein>
    <submittedName>
        <fullName evidence="2">Uncharacterized protein</fullName>
    </submittedName>
</protein>
<name>A0A7Y4IFH4_MYXXA</name>
<gene>
    <name evidence="2" type="ORF">HNV28_07650</name>
</gene>